<dbReference type="EMBL" id="BSNX01000022">
    <property type="protein sequence ID" value="GLQ72917.1"/>
    <property type="molecule type" value="Genomic_DNA"/>
</dbReference>
<dbReference type="RefSeq" id="WP_126608514.1">
    <property type="nucleotide sequence ID" value="NZ_AP025145.1"/>
</dbReference>
<gene>
    <name evidence="2" type="ORF">GCM10007932_22770</name>
</gene>
<feature type="region of interest" description="Disordered" evidence="1">
    <location>
        <begin position="193"/>
        <end position="217"/>
    </location>
</feature>
<accession>A0AAV5NSC6</accession>
<sequence length="217" mass="23201">MGGRRSVPQVKETEQEKAAAEIANRYWDLYQNELKGFEDTFIQRVQALGNDAGMQRAKSSAELGYNQAFSRARGHATQRLAAAGTNPNSGRFAGQLGELTLAQAQGQTDTINRAQASEQDRYVAGLSDVNALGMGQQAQNLTRMGEVAELSLRRAGQDAATAFNQKSALLYGAGTAAGMGLSHALYQDTGGTVTDGISTQSPRPYHPTMNHKGSLYS</sequence>
<evidence type="ECO:0000313" key="2">
    <source>
        <dbReference type="EMBL" id="GLQ72917.1"/>
    </source>
</evidence>
<dbReference type="Proteomes" id="UP001156690">
    <property type="component" value="Unassembled WGS sequence"/>
</dbReference>
<name>A0AAV5NSC6_9VIBR</name>
<comment type="caution">
    <text evidence="2">The sequence shown here is derived from an EMBL/GenBank/DDBJ whole genome shotgun (WGS) entry which is preliminary data.</text>
</comment>
<reference evidence="3" key="1">
    <citation type="journal article" date="2019" name="Int. J. Syst. Evol. Microbiol.">
        <title>The Global Catalogue of Microorganisms (GCM) 10K type strain sequencing project: providing services to taxonomists for standard genome sequencing and annotation.</title>
        <authorList>
            <consortium name="The Broad Institute Genomics Platform"/>
            <consortium name="The Broad Institute Genome Sequencing Center for Infectious Disease"/>
            <person name="Wu L."/>
            <person name="Ma J."/>
        </authorList>
    </citation>
    <scope>NUCLEOTIDE SEQUENCE [LARGE SCALE GENOMIC DNA]</scope>
    <source>
        <strain evidence="3">NBRC 15640</strain>
    </source>
</reference>
<organism evidence="2 3">
    <name type="scientific">Vibrio penaeicida</name>
    <dbReference type="NCBI Taxonomy" id="104609"/>
    <lineage>
        <taxon>Bacteria</taxon>
        <taxon>Pseudomonadati</taxon>
        <taxon>Pseudomonadota</taxon>
        <taxon>Gammaproteobacteria</taxon>
        <taxon>Vibrionales</taxon>
        <taxon>Vibrionaceae</taxon>
        <taxon>Vibrio</taxon>
    </lineage>
</organism>
<protein>
    <submittedName>
        <fullName evidence="2">Uncharacterized protein</fullName>
    </submittedName>
</protein>
<feature type="compositionally biased region" description="Polar residues" evidence="1">
    <location>
        <begin position="193"/>
        <end position="202"/>
    </location>
</feature>
<proteinExistence type="predicted"/>
<evidence type="ECO:0000256" key="1">
    <source>
        <dbReference type="SAM" id="MobiDB-lite"/>
    </source>
</evidence>
<evidence type="ECO:0000313" key="3">
    <source>
        <dbReference type="Proteomes" id="UP001156690"/>
    </source>
</evidence>
<keyword evidence="3" id="KW-1185">Reference proteome</keyword>
<dbReference type="AlphaFoldDB" id="A0AAV5NSC6"/>